<evidence type="ECO:0000256" key="1">
    <source>
        <dbReference type="ARBA" id="ARBA00007553"/>
    </source>
</evidence>
<comment type="similarity">
    <text evidence="1">Belongs to the N-acetylmuramoyl-L-alanine amidase 2 family.</text>
</comment>
<dbReference type="SMART" id="SM00644">
    <property type="entry name" value="Ami_2"/>
    <property type="match status" value="1"/>
</dbReference>
<proteinExistence type="inferred from homology"/>
<protein>
    <submittedName>
        <fullName evidence="7">Peptidoglycan-recognition protein LE</fullName>
    </submittedName>
</protein>
<dbReference type="Proteomes" id="UP000292052">
    <property type="component" value="Unassembled WGS sequence"/>
</dbReference>
<comment type="function">
    <text evidence="4">Peptidoglycan-recognition protein probably involved in innate immunity by binding to peptidoglycans (PGN) of bacteria and activating the prophenoloxidase (proPO) cascade immune response. Binds to 1,3-beta-D-glucan and PGN.</text>
</comment>
<evidence type="ECO:0000313" key="8">
    <source>
        <dbReference type="Proteomes" id="UP000292052"/>
    </source>
</evidence>
<dbReference type="GO" id="GO:0009253">
    <property type="term" value="P:peptidoglycan catabolic process"/>
    <property type="evidence" value="ECO:0007669"/>
    <property type="project" value="InterPro"/>
</dbReference>
<gene>
    <name evidence="7" type="ORF">BDFB_008750</name>
</gene>
<dbReference type="InterPro" id="IPR006619">
    <property type="entry name" value="PGRP_domain_met/bac"/>
</dbReference>
<evidence type="ECO:0000259" key="6">
    <source>
        <dbReference type="SMART" id="SM00701"/>
    </source>
</evidence>
<dbReference type="PANTHER" id="PTHR11022:SF41">
    <property type="entry name" value="PEPTIDOGLYCAN-RECOGNITION PROTEIN LC-RELATED"/>
    <property type="match status" value="1"/>
</dbReference>
<dbReference type="InterPro" id="IPR036505">
    <property type="entry name" value="Amidase/PGRP_sf"/>
</dbReference>
<feature type="domain" description="Peptidoglycan recognition protein family" evidence="6">
    <location>
        <begin position="85"/>
        <end position="230"/>
    </location>
</feature>
<evidence type="ECO:0000256" key="4">
    <source>
        <dbReference type="ARBA" id="ARBA00057187"/>
    </source>
</evidence>
<feature type="non-terminal residue" evidence="7">
    <location>
        <position position="1"/>
    </location>
</feature>
<dbReference type="EMBL" id="QDEB01082777">
    <property type="protein sequence ID" value="RZC34129.1"/>
    <property type="molecule type" value="Genomic_DNA"/>
</dbReference>
<evidence type="ECO:0000256" key="3">
    <source>
        <dbReference type="ARBA" id="ARBA00022859"/>
    </source>
</evidence>
<keyword evidence="2" id="KW-0399">Innate immunity</keyword>
<dbReference type="SUPFAM" id="SSF55846">
    <property type="entry name" value="N-acetylmuramoyl-L-alanine amidase-like"/>
    <property type="match status" value="1"/>
</dbReference>
<dbReference type="PANTHER" id="PTHR11022">
    <property type="entry name" value="PEPTIDOGLYCAN RECOGNITION PROTEIN"/>
    <property type="match status" value="1"/>
</dbReference>
<comment type="caution">
    <text evidence="7">The sequence shown here is derived from an EMBL/GenBank/DDBJ whole genome shotgun (WGS) entry which is preliminary data.</text>
</comment>
<dbReference type="Pfam" id="PF01510">
    <property type="entry name" value="Amidase_2"/>
    <property type="match status" value="1"/>
</dbReference>
<evidence type="ECO:0000313" key="7">
    <source>
        <dbReference type="EMBL" id="RZC34129.1"/>
    </source>
</evidence>
<dbReference type="GO" id="GO:0008270">
    <property type="term" value="F:zinc ion binding"/>
    <property type="evidence" value="ECO:0007669"/>
    <property type="project" value="InterPro"/>
</dbReference>
<dbReference type="OrthoDB" id="10001926at2759"/>
<dbReference type="GO" id="GO:0008745">
    <property type="term" value="F:N-acetylmuramoyl-L-alanine amidase activity"/>
    <property type="evidence" value="ECO:0007669"/>
    <property type="project" value="InterPro"/>
</dbReference>
<dbReference type="InterPro" id="IPR002502">
    <property type="entry name" value="Amidase_domain"/>
</dbReference>
<accession>A0A482VNX9</accession>
<reference evidence="7 8" key="1">
    <citation type="submission" date="2017-03" db="EMBL/GenBank/DDBJ databases">
        <title>Genome of the blue death feigning beetle - Asbolus verrucosus.</title>
        <authorList>
            <person name="Rider S.D."/>
        </authorList>
    </citation>
    <scope>NUCLEOTIDE SEQUENCE [LARGE SCALE GENOMIC DNA]</scope>
    <source>
        <strain evidence="7">Butters</strain>
        <tissue evidence="7">Head and leg muscle</tissue>
    </source>
</reference>
<organism evidence="7 8">
    <name type="scientific">Asbolus verrucosus</name>
    <name type="common">Desert ironclad beetle</name>
    <dbReference type="NCBI Taxonomy" id="1661398"/>
    <lineage>
        <taxon>Eukaryota</taxon>
        <taxon>Metazoa</taxon>
        <taxon>Ecdysozoa</taxon>
        <taxon>Arthropoda</taxon>
        <taxon>Hexapoda</taxon>
        <taxon>Insecta</taxon>
        <taxon>Pterygota</taxon>
        <taxon>Neoptera</taxon>
        <taxon>Endopterygota</taxon>
        <taxon>Coleoptera</taxon>
        <taxon>Polyphaga</taxon>
        <taxon>Cucujiformia</taxon>
        <taxon>Tenebrionidae</taxon>
        <taxon>Pimeliinae</taxon>
        <taxon>Asbolus</taxon>
    </lineage>
</organism>
<dbReference type="SMART" id="SM00701">
    <property type="entry name" value="PGRP"/>
    <property type="match status" value="1"/>
</dbReference>
<feature type="domain" description="N-acetylmuramoyl-L-alanine amidase" evidence="5">
    <location>
        <begin position="99"/>
        <end position="236"/>
    </location>
</feature>
<keyword evidence="3" id="KW-0391">Immunity</keyword>
<dbReference type="CDD" id="cd06583">
    <property type="entry name" value="PGRP"/>
    <property type="match status" value="1"/>
</dbReference>
<evidence type="ECO:0000256" key="2">
    <source>
        <dbReference type="ARBA" id="ARBA00022588"/>
    </source>
</evidence>
<dbReference type="InterPro" id="IPR015510">
    <property type="entry name" value="PGRP"/>
</dbReference>
<name>A0A482VNX9_ASBVE</name>
<dbReference type="FunFam" id="3.40.80.10:FF:000001">
    <property type="entry name" value="Peptidoglycan recognition protein 1"/>
    <property type="match status" value="1"/>
</dbReference>
<sequence>CHLTKRKIISRSIRYIVLFQEIVELSNIINKKPSNYENIQIYKSKNVHIGDVTHINGPVYINQFTPTINQNIIVNQKTQNSTHRVFIVSRRTWLAQPPLDLDDVQFLKKPVQYVIISHSASEEAYTQTENNLIVRLIQQFHIESRQWNDISYNFLIGADGSIYEGRGWDVVGAHAFRYNNISIGICFVGCYIKKLPPPSAIAKAKAFIKYGVEIGAIAEDYKLLGHCQCSSTESPGRKLFEEIKTWDHWDESVSITNPSPLITQ</sequence>
<dbReference type="AlphaFoldDB" id="A0A482VNX9"/>
<dbReference type="Gene3D" id="3.40.80.10">
    <property type="entry name" value="Peptidoglycan recognition protein-like"/>
    <property type="match status" value="1"/>
</dbReference>
<evidence type="ECO:0000259" key="5">
    <source>
        <dbReference type="SMART" id="SM00644"/>
    </source>
</evidence>
<keyword evidence="8" id="KW-1185">Reference proteome</keyword>
<dbReference type="STRING" id="1661398.A0A482VNX9"/>
<dbReference type="GO" id="GO:0045087">
    <property type="term" value="P:innate immune response"/>
    <property type="evidence" value="ECO:0007669"/>
    <property type="project" value="UniProtKB-KW"/>
</dbReference>